<name>A0A225X3B0_9STRA</name>
<dbReference type="OrthoDB" id="10539419at2759"/>
<dbReference type="EMBL" id="NBNE01000014">
    <property type="protein sequence ID" value="OWZ24406.1"/>
    <property type="molecule type" value="Genomic_DNA"/>
</dbReference>
<sequence length="190" mass="21281">MELGIPTKQTVWNVATEYFRLFQCGVVPGAQLNFAFNFLKKTMSPDVTNGFECGPEALLENWRLISLYFNGMTVRLNRLVEVGTRSVVAITTTSITITPVTLQFAFPHLNSDGNRDVEGQKRMIAHELIGKTLILRGSVCFQWDSMAERVTAIYSQSDLLTPLLHLLGSLQSVARAFEQARVTPELMPRT</sequence>
<gene>
    <name evidence="1" type="ORF">PHMEG_000533</name>
</gene>
<dbReference type="AlphaFoldDB" id="A0A225X3B0"/>
<accession>A0A225X3B0</accession>
<comment type="caution">
    <text evidence="1">The sequence shown here is derived from an EMBL/GenBank/DDBJ whole genome shotgun (WGS) entry which is preliminary data.</text>
</comment>
<evidence type="ECO:0000313" key="1">
    <source>
        <dbReference type="EMBL" id="OWZ24406.1"/>
    </source>
</evidence>
<organism evidence="1 2">
    <name type="scientific">Phytophthora megakarya</name>
    <dbReference type="NCBI Taxonomy" id="4795"/>
    <lineage>
        <taxon>Eukaryota</taxon>
        <taxon>Sar</taxon>
        <taxon>Stramenopiles</taxon>
        <taxon>Oomycota</taxon>
        <taxon>Peronosporomycetes</taxon>
        <taxon>Peronosporales</taxon>
        <taxon>Peronosporaceae</taxon>
        <taxon>Phytophthora</taxon>
    </lineage>
</organism>
<protein>
    <recommendedName>
        <fullName evidence="3">Bzip transcription factor</fullName>
    </recommendedName>
</protein>
<evidence type="ECO:0008006" key="3">
    <source>
        <dbReference type="Google" id="ProtNLM"/>
    </source>
</evidence>
<dbReference type="Proteomes" id="UP000198211">
    <property type="component" value="Unassembled WGS sequence"/>
</dbReference>
<keyword evidence="2" id="KW-1185">Reference proteome</keyword>
<proteinExistence type="predicted"/>
<reference evidence="2" key="1">
    <citation type="submission" date="2017-03" db="EMBL/GenBank/DDBJ databases">
        <title>Phytopthora megakarya and P. palmivora, two closely related causual agents of cacao black pod achieved similar genome size and gene model numbers by different mechanisms.</title>
        <authorList>
            <person name="Ali S."/>
            <person name="Shao J."/>
            <person name="Larry D.J."/>
            <person name="Kronmiller B."/>
            <person name="Shen D."/>
            <person name="Strem M.D."/>
            <person name="Melnick R.L."/>
            <person name="Guiltinan M.J."/>
            <person name="Tyler B.M."/>
            <person name="Meinhardt L.W."/>
            <person name="Bailey B.A."/>
        </authorList>
    </citation>
    <scope>NUCLEOTIDE SEQUENCE [LARGE SCALE GENOMIC DNA]</scope>
    <source>
        <strain evidence="2">zdho120</strain>
    </source>
</reference>
<evidence type="ECO:0000313" key="2">
    <source>
        <dbReference type="Proteomes" id="UP000198211"/>
    </source>
</evidence>